<evidence type="ECO:0000256" key="1">
    <source>
        <dbReference type="SAM" id="MobiDB-lite"/>
    </source>
</evidence>
<evidence type="ECO:0000313" key="2">
    <source>
        <dbReference type="EMBL" id="EZF50532.1"/>
    </source>
</evidence>
<proteinExistence type="predicted"/>
<dbReference type="Pfam" id="PF23151">
    <property type="entry name" value="NuiA_2"/>
    <property type="match status" value="1"/>
</dbReference>
<dbReference type="EMBL" id="KK207884">
    <property type="protein sequence ID" value="EZF50532.1"/>
    <property type="molecule type" value="Genomic_DNA"/>
</dbReference>
<organism evidence="2">
    <name type="scientific">Trichophyton rubrum CBS 288.86</name>
    <dbReference type="NCBI Taxonomy" id="1215330"/>
    <lineage>
        <taxon>Eukaryota</taxon>
        <taxon>Fungi</taxon>
        <taxon>Dikarya</taxon>
        <taxon>Ascomycota</taxon>
        <taxon>Pezizomycotina</taxon>
        <taxon>Eurotiomycetes</taxon>
        <taxon>Eurotiomycetidae</taxon>
        <taxon>Onygenales</taxon>
        <taxon>Arthrodermataceae</taxon>
        <taxon>Trichophyton</taxon>
    </lineage>
</organism>
<dbReference type="Proteomes" id="UP000023758">
    <property type="component" value="Unassembled WGS sequence"/>
</dbReference>
<feature type="compositionally biased region" description="Basic and acidic residues" evidence="1">
    <location>
        <begin position="26"/>
        <end position="35"/>
    </location>
</feature>
<dbReference type="InterPro" id="IPR056539">
    <property type="entry name" value="NuiA-like"/>
</dbReference>
<protein>
    <submittedName>
        <fullName evidence="2">Uncharacterized protein</fullName>
    </submittedName>
</protein>
<name>A0A022VWA4_TRIRU</name>
<dbReference type="PANTHER" id="PTHR42093">
    <property type="match status" value="1"/>
</dbReference>
<dbReference type="HOGENOM" id="CLU_092474_2_0_1"/>
<reference evidence="2" key="1">
    <citation type="submission" date="2014-02" db="EMBL/GenBank/DDBJ databases">
        <title>The Genome Sequence of Trichophyton rubrum (morphotype fischeri) CBS 288.86.</title>
        <authorList>
            <consortium name="The Broad Institute Genomics Platform"/>
            <person name="Cuomo C.A."/>
            <person name="White T.C."/>
            <person name="Graser Y."/>
            <person name="Martinez-Rossi N."/>
            <person name="Heitman J."/>
            <person name="Young S.K."/>
            <person name="Zeng Q."/>
            <person name="Gargeya S."/>
            <person name="Abouelleil A."/>
            <person name="Alvarado L."/>
            <person name="Chapman S.B."/>
            <person name="Gainer-Dewar J."/>
            <person name="Goldberg J."/>
            <person name="Griggs A."/>
            <person name="Gujja S."/>
            <person name="Hansen M."/>
            <person name="Howarth C."/>
            <person name="Imamovic A."/>
            <person name="Larimer J."/>
            <person name="Martinez D."/>
            <person name="Murphy C."/>
            <person name="Pearson M.D."/>
            <person name="Persinoti G."/>
            <person name="Poon T."/>
            <person name="Priest M."/>
            <person name="Roberts A.D."/>
            <person name="Saif S."/>
            <person name="Shea T.D."/>
            <person name="Sykes S.N."/>
            <person name="Wortman J."/>
            <person name="Nusbaum C."/>
            <person name="Birren B."/>
        </authorList>
    </citation>
    <scope>NUCLEOTIDE SEQUENCE [LARGE SCALE GENOMIC DNA]</scope>
    <source>
        <strain evidence="2">CBS 288.86</strain>
    </source>
</reference>
<dbReference type="OrthoDB" id="5366485at2759"/>
<sequence>MSSDSAYAAFLDKANQGLETATATDKPSKKDDHDSGFISSKTLDVDEQRVPPSLRVDAFYSSETDEPFEPVVLALDHFPSEDEFPQLVHGSTAPKVQVSVLSPAQFDRRGQYTSVLEAVKAACSSTASASAAASAAEVRVYRVQHDHSRAEYWLLALDVDGGRLLGLKARAVET</sequence>
<accession>A0A022VWA4</accession>
<feature type="region of interest" description="Disordered" evidence="1">
    <location>
        <begin position="18"/>
        <end position="44"/>
    </location>
</feature>
<dbReference type="PANTHER" id="PTHR42093:SF1">
    <property type="match status" value="1"/>
</dbReference>
<gene>
    <name evidence="2" type="ORF">H103_06041</name>
</gene>
<dbReference type="AlphaFoldDB" id="A0A022VWA4"/>